<comment type="caution">
    <text evidence="2">The sequence shown here is derived from an EMBL/GenBank/DDBJ whole genome shotgun (WGS) entry which is preliminary data.</text>
</comment>
<gene>
    <name evidence="2" type="ORF">DR999_PMT13721</name>
</gene>
<name>A0A4D9E5T0_9SAUR</name>
<keyword evidence="2" id="KW-0347">Helicase</keyword>
<evidence type="ECO:0000256" key="1">
    <source>
        <dbReference type="SAM" id="MobiDB-lite"/>
    </source>
</evidence>
<proteinExistence type="predicted"/>
<reference evidence="2 3" key="1">
    <citation type="submission" date="2019-04" db="EMBL/GenBank/DDBJ databases">
        <title>Draft genome of the big-headed turtle Platysternon megacephalum.</title>
        <authorList>
            <person name="Gong S."/>
        </authorList>
    </citation>
    <scope>NUCLEOTIDE SEQUENCE [LARGE SCALE GENOMIC DNA]</scope>
    <source>
        <strain evidence="2">DO16091913</strain>
        <tissue evidence="2">Muscle</tissue>
    </source>
</reference>
<feature type="region of interest" description="Disordered" evidence="1">
    <location>
        <begin position="25"/>
        <end position="56"/>
    </location>
</feature>
<dbReference type="Proteomes" id="UP000297703">
    <property type="component" value="Unassembled WGS sequence"/>
</dbReference>
<keyword evidence="2" id="KW-0378">Hydrolase</keyword>
<evidence type="ECO:0000313" key="2">
    <source>
        <dbReference type="EMBL" id="TFK03895.1"/>
    </source>
</evidence>
<keyword evidence="2" id="KW-0547">Nucleotide-binding</keyword>
<accession>A0A4D9E5T0</accession>
<feature type="compositionally biased region" description="Basic and acidic residues" evidence="1">
    <location>
        <begin position="38"/>
        <end position="53"/>
    </location>
</feature>
<sequence length="107" mass="12596">MWGWPVPAQKLVTQKMLIIYKLITPNQPKPKNPHRERHAQNYRRDQPAEEAPKSAELCTCPNRSHVHVRMPHPPAFINMFYITMRKDHFTPVNLVLSVSIFLNSEQR</sequence>
<evidence type="ECO:0000313" key="3">
    <source>
        <dbReference type="Proteomes" id="UP000297703"/>
    </source>
</evidence>
<protein>
    <submittedName>
        <fullName evidence="2">Helicase POLQ-like</fullName>
    </submittedName>
</protein>
<keyword evidence="3" id="KW-1185">Reference proteome</keyword>
<dbReference type="GO" id="GO:0004386">
    <property type="term" value="F:helicase activity"/>
    <property type="evidence" value="ECO:0007669"/>
    <property type="project" value="UniProtKB-KW"/>
</dbReference>
<dbReference type="EMBL" id="QXTE01000151">
    <property type="protein sequence ID" value="TFK03895.1"/>
    <property type="molecule type" value="Genomic_DNA"/>
</dbReference>
<dbReference type="AlphaFoldDB" id="A0A4D9E5T0"/>
<reference evidence="2 3" key="2">
    <citation type="submission" date="2019-04" db="EMBL/GenBank/DDBJ databases">
        <title>The genome sequence of big-headed turtle.</title>
        <authorList>
            <person name="Gong S."/>
        </authorList>
    </citation>
    <scope>NUCLEOTIDE SEQUENCE [LARGE SCALE GENOMIC DNA]</scope>
    <source>
        <strain evidence="2">DO16091913</strain>
        <tissue evidence="2">Muscle</tissue>
    </source>
</reference>
<keyword evidence="2" id="KW-0067">ATP-binding</keyword>
<organism evidence="2 3">
    <name type="scientific">Platysternon megacephalum</name>
    <name type="common">big-headed turtle</name>
    <dbReference type="NCBI Taxonomy" id="55544"/>
    <lineage>
        <taxon>Eukaryota</taxon>
        <taxon>Metazoa</taxon>
        <taxon>Chordata</taxon>
        <taxon>Craniata</taxon>
        <taxon>Vertebrata</taxon>
        <taxon>Euteleostomi</taxon>
        <taxon>Archelosauria</taxon>
        <taxon>Testudinata</taxon>
        <taxon>Testudines</taxon>
        <taxon>Cryptodira</taxon>
        <taxon>Durocryptodira</taxon>
        <taxon>Testudinoidea</taxon>
        <taxon>Platysternidae</taxon>
        <taxon>Platysternon</taxon>
    </lineage>
</organism>